<evidence type="ECO:0000313" key="2">
    <source>
        <dbReference type="Proteomes" id="UP000829196"/>
    </source>
</evidence>
<dbReference type="AlphaFoldDB" id="A0A8T3BAT0"/>
<dbReference type="Proteomes" id="UP000829196">
    <property type="component" value="Unassembled WGS sequence"/>
</dbReference>
<evidence type="ECO:0000313" key="1">
    <source>
        <dbReference type="EMBL" id="KAI0507692.1"/>
    </source>
</evidence>
<proteinExistence type="predicted"/>
<dbReference type="EMBL" id="JAGYWB010000010">
    <property type="protein sequence ID" value="KAI0507692.1"/>
    <property type="molecule type" value="Genomic_DNA"/>
</dbReference>
<sequence>MKSMDSGCESLFACFLTHVAKFPDCFREWLGADFSLFLLFRTVLGRASSL</sequence>
<comment type="caution">
    <text evidence="1">The sequence shown here is derived from an EMBL/GenBank/DDBJ whole genome shotgun (WGS) entry which is preliminary data.</text>
</comment>
<gene>
    <name evidence="1" type="ORF">KFK09_013820</name>
</gene>
<protein>
    <submittedName>
        <fullName evidence="1">Uncharacterized protein</fullName>
    </submittedName>
</protein>
<name>A0A8T3BAT0_DENNO</name>
<keyword evidence="2" id="KW-1185">Reference proteome</keyword>
<reference evidence="1" key="1">
    <citation type="journal article" date="2022" name="Front. Genet.">
        <title>Chromosome-Scale Assembly of the Dendrobium nobile Genome Provides Insights Into the Molecular Mechanism of the Biosynthesis of the Medicinal Active Ingredient of Dendrobium.</title>
        <authorList>
            <person name="Xu Q."/>
            <person name="Niu S.-C."/>
            <person name="Li K.-L."/>
            <person name="Zheng P.-J."/>
            <person name="Zhang X.-J."/>
            <person name="Jia Y."/>
            <person name="Liu Y."/>
            <person name="Niu Y.-X."/>
            <person name="Yu L.-H."/>
            <person name="Chen D.-F."/>
            <person name="Zhang G.-Q."/>
        </authorList>
    </citation>
    <scope>NUCLEOTIDE SEQUENCE</scope>
    <source>
        <tissue evidence="1">Leaf</tissue>
    </source>
</reference>
<accession>A0A8T3BAT0</accession>
<organism evidence="1 2">
    <name type="scientific">Dendrobium nobile</name>
    <name type="common">Orchid</name>
    <dbReference type="NCBI Taxonomy" id="94219"/>
    <lineage>
        <taxon>Eukaryota</taxon>
        <taxon>Viridiplantae</taxon>
        <taxon>Streptophyta</taxon>
        <taxon>Embryophyta</taxon>
        <taxon>Tracheophyta</taxon>
        <taxon>Spermatophyta</taxon>
        <taxon>Magnoliopsida</taxon>
        <taxon>Liliopsida</taxon>
        <taxon>Asparagales</taxon>
        <taxon>Orchidaceae</taxon>
        <taxon>Epidendroideae</taxon>
        <taxon>Malaxideae</taxon>
        <taxon>Dendrobiinae</taxon>
        <taxon>Dendrobium</taxon>
    </lineage>
</organism>